<evidence type="ECO:0000256" key="5">
    <source>
        <dbReference type="ARBA" id="ARBA00023077"/>
    </source>
</evidence>
<dbReference type="PROSITE" id="PS52016">
    <property type="entry name" value="TONB_DEPENDENT_REC_3"/>
    <property type="match status" value="1"/>
</dbReference>
<reference evidence="13 14" key="1">
    <citation type="submission" date="2018-08" db="EMBL/GenBank/DDBJ databases">
        <title>Recombination of ecologically and evolutionarily significant loci maintains genetic cohesion in the Pseudomonas syringae species complex.</title>
        <authorList>
            <person name="Dillon M."/>
            <person name="Thakur S."/>
            <person name="Almeida R.N.D."/>
            <person name="Weir B.S."/>
            <person name="Guttman D.S."/>
        </authorList>
    </citation>
    <scope>NUCLEOTIDE SEQUENCE [LARGE SCALE GENOMIC DNA]</scope>
    <source>
        <strain evidence="13 14">ICMP 6917</strain>
    </source>
</reference>
<keyword evidence="7 8" id="KW-0998">Cell outer membrane</keyword>
<feature type="compositionally biased region" description="Polar residues" evidence="10">
    <location>
        <begin position="385"/>
        <end position="398"/>
    </location>
</feature>
<keyword evidence="13" id="KW-0675">Receptor</keyword>
<dbReference type="Pfam" id="PF07715">
    <property type="entry name" value="Plug"/>
    <property type="match status" value="1"/>
</dbReference>
<feature type="domain" description="TonB-dependent receptor plug" evidence="12">
    <location>
        <begin position="82"/>
        <end position="201"/>
    </location>
</feature>
<organism evidence="13 14">
    <name type="scientific">Pseudomonas cichorii</name>
    <dbReference type="NCBI Taxonomy" id="36746"/>
    <lineage>
        <taxon>Bacteria</taxon>
        <taxon>Pseudomonadati</taxon>
        <taxon>Pseudomonadota</taxon>
        <taxon>Gammaproteobacteria</taxon>
        <taxon>Pseudomonadales</taxon>
        <taxon>Pseudomonadaceae</taxon>
        <taxon>Pseudomonas</taxon>
    </lineage>
</organism>
<dbReference type="Pfam" id="PF00593">
    <property type="entry name" value="TonB_dep_Rec_b-barrel"/>
    <property type="match status" value="1"/>
</dbReference>
<comment type="caution">
    <text evidence="13">The sequence shown here is derived from an EMBL/GenBank/DDBJ whole genome shotgun (WGS) entry which is preliminary data.</text>
</comment>
<evidence type="ECO:0000256" key="6">
    <source>
        <dbReference type="ARBA" id="ARBA00023136"/>
    </source>
</evidence>
<keyword evidence="2 8" id="KW-0813">Transport</keyword>
<keyword evidence="3 8" id="KW-1134">Transmembrane beta strand</keyword>
<evidence type="ECO:0000259" key="12">
    <source>
        <dbReference type="Pfam" id="PF07715"/>
    </source>
</evidence>
<feature type="domain" description="TonB-dependent receptor-like beta-barrel" evidence="11">
    <location>
        <begin position="311"/>
        <end position="794"/>
    </location>
</feature>
<dbReference type="SUPFAM" id="SSF56935">
    <property type="entry name" value="Porins"/>
    <property type="match status" value="1"/>
</dbReference>
<evidence type="ECO:0000256" key="8">
    <source>
        <dbReference type="PROSITE-ProRule" id="PRU01360"/>
    </source>
</evidence>
<gene>
    <name evidence="13" type="ORF">ALP84_05195</name>
</gene>
<name>A0A3M4W8G1_PSECI</name>
<dbReference type="PANTHER" id="PTHR47234">
    <property type="match status" value="1"/>
</dbReference>
<sequence length="834" mass="89876">MPDRAIWMSGLQWRPFGVDVQRVLQDVHVSRRSLRLNPLALAMGSVLLAGAVQAQEASSQSGDTLSTVVVTGNRGAEQRTVTSSPVPIDVVSARQLQSTGKPGLMEALSAVIPSLTLPEKTGWDASGMARAPNLRGLSAAEVLVLVNGKRRHTSATLNINGINTGAAPADLDFIPISAIDHVEVLRDGAAAQYGSDAIAGVINVILKADTSGTAVTNAGIGYDGKKQTVQQSLNKGFEIGDGGIVQLALDARSQNDDNKASANGYTYDQALDLAGKSTYGGYGTPKINLLTLGYNAELPVSDDLSLYSFTTYSRRKAEQGQNFRLPTITNTITTGPNGYPGGYVPIWYIDEEDFQAAFGAKGQVGEWDWDLSSTYGRNEAEQGTERNQNPSLGEATPNNFTSGTWIATELTTNLDFKRGFDIGLQKPLDLSYGFEHRRDGYEVQEGDWASYANGGYCVSPGNCASSGAQVTNGISPDEASSATRNSVASYVDVGFNPIPQWYLGTALRYEHYNQGVGATRSGKLTTRYDFTPEFAVRATVSNGFRAPSLANSLFSARSTTYGVVNGVYQSINFGVLPVASDAARALGAEDLKPERSTNFSLGFTLTPTERLSLTADAYVINIRDRITLTGTLLGSEVTQVLLDNGINSTSGGQYFINGADTRTKGVDVVGNYRQDLGAFGSVKWTAAFNWNQTEILSYKASTTILGTSYDLMDREARNDVTGIQPKTKLILGGDWSIDKFNINLALTRYGSYKEVNDSTDRSLDRIYAAKWITDLDVGYNLTKDLNIAVGAKNLFDVYPKKQGIPSNTMTSSYGTYSPFGFTGGYYYTRLTYAF</sequence>
<evidence type="ECO:0000256" key="3">
    <source>
        <dbReference type="ARBA" id="ARBA00022452"/>
    </source>
</evidence>
<evidence type="ECO:0000313" key="14">
    <source>
        <dbReference type="Proteomes" id="UP000278332"/>
    </source>
</evidence>
<protein>
    <submittedName>
        <fullName evidence="13">Putative TonB-dependent sideophore receptor</fullName>
    </submittedName>
</protein>
<dbReference type="Gene3D" id="2.40.170.20">
    <property type="entry name" value="TonB-dependent receptor, beta-barrel domain"/>
    <property type="match status" value="1"/>
</dbReference>
<dbReference type="InterPro" id="IPR037066">
    <property type="entry name" value="Plug_dom_sf"/>
</dbReference>
<dbReference type="CDD" id="cd01347">
    <property type="entry name" value="ligand_gated_channel"/>
    <property type="match status" value="1"/>
</dbReference>
<keyword evidence="4 8" id="KW-0812">Transmembrane</keyword>
<proteinExistence type="inferred from homology"/>
<evidence type="ECO:0000259" key="11">
    <source>
        <dbReference type="Pfam" id="PF00593"/>
    </source>
</evidence>
<dbReference type="Gene3D" id="2.170.130.10">
    <property type="entry name" value="TonB-dependent receptor, plug domain"/>
    <property type="match status" value="1"/>
</dbReference>
<dbReference type="InterPro" id="IPR039426">
    <property type="entry name" value="TonB-dep_rcpt-like"/>
</dbReference>
<evidence type="ECO:0000256" key="10">
    <source>
        <dbReference type="SAM" id="MobiDB-lite"/>
    </source>
</evidence>
<evidence type="ECO:0000256" key="7">
    <source>
        <dbReference type="ARBA" id="ARBA00023237"/>
    </source>
</evidence>
<evidence type="ECO:0000256" key="4">
    <source>
        <dbReference type="ARBA" id="ARBA00022692"/>
    </source>
</evidence>
<dbReference type="InterPro" id="IPR012910">
    <property type="entry name" value="Plug_dom"/>
</dbReference>
<dbReference type="InterPro" id="IPR036942">
    <property type="entry name" value="Beta-barrel_TonB_sf"/>
</dbReference>
<dbReference type="AlphaFoldDB" id="A0A3M4W8G1"/>
<dbReference type="PANTHER" id="PTHR47234:SF3">
    <property type="entry name" value="SECRETIN_TONB SHORT N-TERMINAL DOMAIN-CONTAINING PROTEIN"/>
    <property type="match status" value="1"/>
</dbReference>
<dbReference type="InterPro" id="IPR000531">
    <property type="entry name" value="Beta-barrel_TonB"/>
</dbReference>
<evidence type="ECO:0000256" key="9">
    <source>
        <dbReference type="RuleBase" id="RU003357"/>
    </source>
</evidence>
<dbReference type="EMBL" id="RBRY01000047">
    <property type="protein sequence ID" value="RMR60365.1"/>
    <property type="molecule type" value="Genomic_DNA"/>
</dbReference>
<evidence type="ECO:0000256" key="2">
    <source>
        <dbReference type="ARBA" id="ARBA00022448"/>
    </source>
</evidence>
<comment type="similarity">
    <text evidence="8 9">Belongs to the TonB-dependent receptor family.</text>
</comment>
<evidence type="ECO:0000256" key="1">
    <source>
        <dbReference type="ARBA" id="ARBA00004571"/>
    </source>
</evidence>
<feature type="region of interest" description="Disordered" evidence="10">
    <location>
        <begin position="377"/>
        <end position="398"/>
    </location>
</feature>
<dbReference type="Proteomes" id="UP000278332">
    <property type="component" value="Unassembled WGS sequence"/>
</dbReference>
<comment type="subcellular location">
    <subcellularLocation>
        <location evidence="1 8">Cell outer membrane</location>
        <topology evidence="1 8">Multi-pass membrane protein</topology>
    </subcellularLocation>
</comment>
<evidence type="ECO:0000313" key="13">
    <source>
        <dbReference type="EMBL" id="RMR60365.1"/>
    </source>
</evidence>
<keyword evidence="6 8" id="KW-0472">Membrane</keyword>
<accession>A0A3M4W8G1</accession>
<dbReference type="GO" id="GO:0009279">
    <property type="term" value="C:cell outer membrane"/>
    <property type="evidence" value="ECO:0007669"/>
    <property type="project" value="UniProtKB-SubCell"/>
</dbReference>
<keyword evidence="5 9" id="KW-0798">TonB box</keyword>